<feature type="transmembrane region" description="Helical" evidence="2">
    <location>
        <begin position="12"/>
        <end position="33"/>
    </location>
</feature>
<reference evidence="6" key="1">
    <citation type="submission" date="2012-12" db="EMBL/GenBank/DDBJ databases">
        <authorList>
            <person name="Hellsten U."/>
            <person name="Grimwood J."/>
            <person name="Chapman J.A."/>
            <person name="Shapiro H."/>
            <person name="Aerts A."/>
            <person name="Otillar R.P."/>
            <person name="Terry A.Y."/>
            <person name="Boore J.L."/>
            <person name="Simakov O."/>
            <person name="Marletaz F."/>
            <person name="Cho S.-J."/>
            <person name="Edsinger-Gonzales E."/>
            <person name="Havlak P."/>
            <person name="Kuo D.-H."/>
            <person name="Larsson T."/>
            <person name="Lv J."/>
            <person name="Arendt D."/>
            <person name="Savage R."/>
            <person name="Osoegawa K."/>
            <person name="de Jong P."/>
            <person name="Lindberg D.R."/>
            <person name="Seaver E.C."/>
            <person name="Weisblat D.A."/>
            <person name="Putnam N.H."/>
            <person name="Grigoriev I.V."/>
            <person name="Rokhsar D.S."/>
        </authorList>
    </citation>
    <scope>NUCLEOTIDE SEQUENCE</scope>
    <source>
        <strain evidence="6">I ESC-2004</strain>
    </source>
</reference>
<feature type="region of interest" description="Disordered" evidence="1">
    <location>
        <begin position="59"/>
        <end position="86"/>
    </location>
</feature>
<reference evidence="4 6" key="2">
    <citation type="journal article" date="2013" name="Nature">
        <title>Insights into bilaterian evolution from three spiralian genomes.</title>
        <authorList>
            <person name="Simakov O."/>
            <person name="Marletaz F."/>
            <person name="Cho S.J."/>
            <person name="Edsinger-Gonzales E."/>
            <person name="Havlak P."/>
            <person name="Hellsten U."/>
            <person name="Kuo D.H."/>
            <person name="Larsson T."/>
            <person name="Lv J."/>
            <person name="Arendt D."/>
            <person name="Savage R."/>
            <person name="Osoegawa K."/>
            <person name="de Jong P."/>
            <person name="Grimwood J."/>
            <person name="Chapman J.A."/>
            <person name="Shapiro H."/>
            <person name="Aerts A."/>
            <person name="Otillar R.P."/>
            <person name="Terry A.Y."/>
            <person name="Boore J.L."/>
            <person name="Grigoriev I.V."/>
            <person name="Lindberg D.R."/>
            <person name="Seaver E.C."/>
            <person name="Weisblat D.A."/>
            <person name="Putnam N.H."/>
            <person name="Rokhsar D.S."/>
        </authorList>
    </citation>
    <scope>NUCLEOTIDE SEQUENCE</scope>
    <source>
        <strain evidence="4 6">I ESC-2004</strain>
    </source>
</reference>
<sequence length="522" mass="59478">MVQNSAARICPIDAFVRQIVAIVLLFFNAVVWLKLGMTSQKQCVEIDAVQEDHLEAQGSSMLKASSTKKKESTPASTKPATTPSQAGTYKDHFSTYASSLEYISQNNTVFLIFVDLAVRRTAINFHMTSLERHGISNYLFVTSSNTLCVEFWGKSIPCYIYVEEKNSNKLSSYGSKDFIKKMNIRTYMILETLRSGYDILHTDADMYYYGNPLPRVKQICNKKCSLAALIDWKTLNAGFVYVRSTNESIKVYEIMKHIADTTGKDDQVALNTAVNQRSKSGLHYEKLPKSEFKCGKFFYELERRNFGGENPCKTCLVVHNNFIVGMAAKEYRAKEMFQWEFNEDKYFSVEGHKFLSYMNSETDASWTSDKQRLRIAFAIGQVFNRTVILPKFHCPNNRPCSLLYHMSIMKLDQHFGTKYKVSTFLRNPLLVDAVKSMTSIEVSFVSNTTKTAPGKLEFNIGANGSPDSKTIFEWLGNRDEDILVFKDLKNGFSKFVDSAENDSFNQKCKEGLVDSVYRQTRS</sequence>
<dbReference type="AlphaFoldDB" id="R7VFT2"/>
<dbReference type="EnsemblMetazoa" id="CapteT194704">
    <property type="protein sequence ID" value="CapteP194704"/>
    <property type="gene ID" value="CapteG194704"/>
</dbReference>
<keyword evidence="2" id="KW-1133">Transmembrane helix</keyword>
<keyword evidence="2" id="KW-0472">Membrane</keyword>
<evidence type="ECO:0000313" key="5">
    <source>
        <dbReference type="EnsemblMetazoa" id="CapteP194704"/>
    </source>
</evidence>
<dbReference type="OrthoDB" id="1712432at2759"/>
<feature type="compositionally biased region" description="Low complexity" evidence="1">
    <location>
        <begin position="73"/>
        <end position="86"/>
    </location>
</feature>
<evidence type="ECO:0000259" key="3">
    <source>
        <dbReference type="Pfam" id="PF03407"/>
    </source>
</evidence>
<dbReference type="EMBL" id="AMQN01016767">
    <property type="status" value="NOT_ANNOTATED_CDS"/>
    <property type="molecule type" value="Genomic_DNA"/>
</dbReference>
<organism evidence="4">
    <name type="scientific">Capitella teleta</name>
    <name type="common">Polychaete worm</name>
    <dbReference type="NCBI Taxonomy" id="283909"/>
    <lineage>
        <taxon>Eukaryota</taxon>
        <taxon>Metazoa</taxon>
        <taxon>Spiralia</taxon>
        <taxon>Lophotrochozoa</taxon>
        <taxon>Annelida</taxon>
        <taxon>Polychaeta</taxon>
        <taxon>Sedentaria</taxon>
        <taxon>Scolecida</taxon>
        <taxon>Capitellidae</taxon>
        <taxon>Capitella</taxon>
    </lineage>
</organism>
<reference evidence="5" key="3">
    <citation type="submission" date="2015-06" db="UniProtKB">
        <authorList>
            <consortium name="EnsemblMetazoa"/>
        </authorList>
    </citation>
    <scope>IDENTIFICATION</scope>
</reference>
<accession>R7VFT2</accession>
<keyword evidence="2" id="KW-0812">Transmembrane</keyword>
<dbReference type="EMBL" id="AMQN01016766">
    <property type="status" value="NOT_ANNOTATED_CDS"/>
    <property type="molecule type" value="Genomic_DNA"/>
</dbReference>
<dbReference type="PANTHER" id="PTHR47032:SF1">
    <property type="entry name" value="UDP-D-XYLOSE:L-FUCOSE ALPHA-1,3-D-XYLOSYLTRANSFERASE-RELATED"/>
    <property type="match status" value="1"/>
</dbReference>
<evidence type="ECO:0000256" key="1">
    <source>
        <dbReference type="SAM" id="MobiDB-lite"/>
    </source>
</evidence>
<evidence type="ECO:0000256" key="2">
    <source>
        <dbReference type="SAM" id="Phobius"/>
    </source>
</evidence>
<dbReference type="InterPro" id="IPR052636">
    <property type="entry name" value="UDP-D-xylose:L-fucose_XylT"/>
</dbReference>
<evidence type="ECO:0000313" key="4">
    <source>
        <dbReference type="EMBL" id="ELU17678.1"/>
    </source>
</evidence>
<proteinExistence type="predicted"/>
<dbReference type="Proteomes" id="UP000014760">
    <property type="component" value="Unassembled WGS sequence"/>
</dbReference>
<name>R7VFT2_CAPTE</name>
<protein>
    <recommendedName>
        <fullName evidence="3">Nucleotide-diphospho-sugar transferase domain-containing protein</fullName>
    </recommendedName>
</protein>
<dbReference type="PANTHER" id="PTHR47032">
    <property type="entry name" value="UDP-D-XYLOSE:L-FUCOSE ALPHA-1,3-D-XYLOSYLTRANSFERASE-RELATED"/>
    <property type="match status" value="1"/>
</dbReference>
<evidence type="ECO:0000313" key="6">
    <source>
        <dbReference type="Proteomes" id="UP000014760"/>
    </source>
</evidence>
<dbReference type="STRING" id="283909.R7VFT2"/>
<dbReference type="Pfam" id="PF03407">
    <property type="entry name" value="Nucleotid_trans"/>
    <property type="match status" value="1"/>
</dbReference>
<gene>
    <name evidence="4" type="ORF">CAPTEDRAFT_194704</name>
</gene>
<dbReference type="HOGENOM" id="CLU_035078_1_0_1"/>
<dbReference type="GO" id="GO:0016757">
    <property type="term" value="F:glycosyltransferase activity"/>
    <property type="evidence" value="ECO:0007669"/>
    <property type="project" value="TreeGrafter"/>
</dbReference>
<dbReference type="EMBL" id="KB292378">
    <property type="protein sequence ID" value="ELU17678.1"/>
    <property type="molecule type" value="Genomic_DNA"/>
</dbReference>
<dbReference type="OMA" id="QKHQHKV"/>
<dbReference type="InterPro" id="IPR005069">
    <property type="entry name" value="Nucl-diP-sugar_transferase"/>
</dbReference>
<dbReference type="GO" id="GO:0005794">
    <property type="term" value="C:Golgi apparatus"/>
    <property type="evidence" value="ECO:0007669"/>
    <property type="project" value="TreeGrafter"/>
</dbReference>
<keyword evidence="6" id="KW-1185">Reference proteome</keyword>
<feature type="domain" description="Nucleotide-diphospho-sugar transferase" evidence="3">
    <location>
        <begin position="136"/>
        <end position="332"/>
    </location>
</feature>